<dbReference type="SUPFAM" id="SSF48613">
    <property type="entry name" value="Heme oxygenase-like"/>
    <property type="match status" value="1"/>
</dbReference>
<evidence type="ECO:0008006" key="3">
    <source>
        <dbReference type="Google" id="ProtNLM"/>
    </source>
</evidence>
<evidence type="ECO:0000313" key="2">
    <source>
        <dbReference type="Proteomes" id="UP001611450"/>
    </source>
</evidence>
<proteinExistence type="predicted"/>
<accession>A0ABW7WB19</accession>
<dbReference type="Proteomes" id="UP001611450">
    <property type="component" value="Unassembled WGS sequence"/>
</dbReference>
<reference evidence="1 2" key="1">
    <citation type="submission" date="2024-10" db="EMBL/GenBank/DDBJ databases">
        <title>The Natural Products Discovery Center: Release of the First 8490 Sequenced Strains for Exploring Actinobacteria Biosynthetic Diversity.</title>
        <authorList>
            <person name="Kalkreuter E."/>
            <person name="Kautsar S.A."/>
            <person name="Yang D."/>
            <person name="Bader C.D."/>
            <person name="Teijaro C.N."/>
            <person name="Fluegel L."/>
            <person name="Davis C.M."/>
            <person name="Simpson J.R."/>
            <person name="Lauterbach L."/>
            <person name="Steele A.D."/>
            <person name="Gui C."/>
            <person name="Meng S."/>
            <person name="Li G."/>
            <person name="Viehrig K."/>
            <person name="Ye F."/>
            <person name="Su P."/>
            <person name="Kiefer A.F."/>
            <person name="Nichols A."/>
            <person name="Cepeda A.J."/>
            <person name="Yan W."/>
            <person name="Fan B."/>
            <person name="Jiang Y."/>
            <person name="Adhikari A."/>
            <person name="Zheng C.-J."/>
            <person name="Schuster L."/>
            <person name="Cowan T.M."/>
            <person name="Smanski M.J."/>
            <person name="Chevrette M.G."/>
            <person name="De Carvalho L.P.S."/>
            <person name="Shen B."/>
        </authorList>
    </citation>
    <scope>NUCLEOTIDE SEQUENCE [LARGE SCALE GENOMIC DNA]</scope>
    <source>
        <strain evidence="1 2">NPDC019626</strain>
    </source>
</reference>
<dbReference type="InterPro" id="IPR016084">
    <property type="entry name" value="Haem_Oase-like_multi-hlx"/>
</dbReference>
<comment type="caution">
    <text evidence="1">The sequence shown here is derived from an EMBL/GenBank/DDBJ whole genome shotgun (WGS) entry which is preliminary data.</text>
</comment>
<organism evidence="1 2">
    <name type="scientific">Nocardia beijingensis</name>
    <dbReference type="NCBI Taxonomy" id="95162"/>
    <lineage>
        <taxon>Bacteria</taxon>
        <taxon>Bacillati</taxon>
        <taxon>Actinomycetota</taxon>
        <taxon>Actinomycetes</taxon>
        <taxon>Mycobacteriales</taxon>
        <taxon>Nocardiaceae</taxon>
        <taxon>Nocardia</taxon>
    </lineage>
</organism>
<dbReference type="Gene3D" id="1.20.910.10">
    <property type="entry name" value="Heme oxygenase-like"/>
    <property type="match status" value="1"/>
</dbReference>
<protein>
    <recommendedName>
        <fullName evidence="3">Transcriptional regulator</fullName>
    </recommendedName>
</protein>
<gene>
    <name evidence="1" type="ORF">ACH47G_00685</name>
</gene>
<dbReference type="RefSeq" id="WP_396946136.1">
    <property type="nucleotide sequence ID" value="NZ_JBIRXV010000001.1"/>
</dbReference>
<sequence length="218" mass="23940">MPLTARDLLYGIQAELAPHDDDNRMVPLISVGQAPRAVFAAIAAEEQRIIRSDWRSFHAMAARADDPHVRAFLDGLPPGEQQALALLDALVAAAGPDQGMEPPRAGCQAYPAYVAWLALNAEPSAATAGIYANVAAFGRYCRVVADSMRTNYEFDDPACAFFDFFAADNHEYEQRALAAIQAGIDTERLNPNDAHLYARLFQNYELMFWNTLADEFAG</sequence>
<keyword evidence="2" id="KW-1185">Reference proteome</keyword>
<dbReference type="EMBL" id="JBIRXV010000001">
    <property type="protein sequence ID" value="MFI2318982.1"/>
    <property type="molecule type" value="Genomic_DNA"/>
</dbReference>
<name>A0ABW7WB19_9NOCA</name>
<evidence type="ECO:0000313" key="1">
    <source>
        <dbReference type="EMBL" id="MFI2318982.1"/>
    </source>
</evidence>